<dbReference type="GO" id="GO:0005615">
    <property type="term" value="C:extracellular space"/>
    <property type="evidence" value="ECO:0007669"/>
    <property type="project" value="InterPro"/>
</dbReference>
<dbReference type="PANTHER" id="PTHR11461:SF211">
    <property type="entry name" value="GH10112P-RELATED"/>
    <property type="match status" value="1"/>
</dbReference>
<dbReference type="Proteomes" id="UP000887566">
    <property type="component" value="Unplaced"/>
</dbReference>
<proteinExistence type="inferred from homology"/>
<evidence type="ECO:0000313" key="4">
    <source>
        <dbReference type="WBParaSite" id="PSAMB.scaffold205size65943.g3308.t1"/>
    </source>
</evidence>
<sequence length="125" mass="13507">MLQLIEGDRRIEVEVHLPKFKLEMSFGLGETLSSMGMSDLFDCNKADLSNITGDKSLHVSAVIHKAFIEVNEEGSEAAAATAVVMMTMCAPGGPDVPPPKFIADHPFLFAISDGKSLFFLGRYTG</sequence>
<dbReference type="InterPro" id="IPR042178">
    <property type="entry name" value="Serpin_sf_1"/>
</dbReference>
<dbReference type="Gene3D" id="2.30.39.10">
    <property type="entry name" value="Alpha-1-antitrypsin, domain 1"/>
    <property type="match status" value="1"/>
</dbReference>
<dbReference type="InterPro" id="IPR042185">
    <property type="entry name" value="Serpin_sf_2"/>
</dbReference>
<feature type="domain" description="Serpin" evidence="2">
    <location>
        <begin position="10"/>
        <end position="123"/>
    </location>
</feature>
<dbReference type="InterPro" id="IPR000215">
    <property type="entry name" value="Serpin_fam"/>
</dbReference>
<dbReference type="Pfam" id="PF00079">
    <property type="entry name" value="Serpin"/>
    <property type="match status" value="1"/>
</dbReference>
<dbReference type="GO" id="GO:0004867">
    <property type="term" value="F:serine-type endopeptidase inhibitor activity"/>
    <property type="evidence" value="ECO:0007669"/>
    <property type="project" value="InterPro"/>
</dbReference>
<name>A0A914VIU7_9BILA</name>
<protein>
    <submittedName>
        <fullName evidence="4">Serpin domain-containing protein</fullName>
    </submittedName>
</protein>
<reference evidence="4" key="1">
    <citation type="submission" date="2022-11" db="UniProtKB">
        <authorList>
            <consortium name="WormBaseParasite"/>
        </authorList>
    </citation>
    <scope>IDENTIFICATION</scope>
</reference>
<dbReference type="Gene3D" id="3.30.497.10">
    <property type="entry name" value="Antithrombin, subunit I, domain 2"/>
    <property type="match status" value="1"/>
</dbReference>
<keyword evidence="3" id="KW-1185">Reference proteome</keyword>
<evidence type="ECO:0000259" key="2">
    <source>
        <dbReference type="Pfam" id="PF00079"/>
    </source>
</evidence>
<dbReference type="InterPro" id="IPR036186">
    <property type="entry name" value="Serpin_sf"/>
</dbReference>
<dbReference type="AlphaFoldDB" id="A0A914VIU7"/>
<organism evidence="3 4">
    <name type="scientific">Plectus sambesii</name>
    <dbReference type="NCBI Taxonomy" id="2011161"/>
    <lineage>
        <taxon>Eukaryota</taxon>
        <taxon>Metazoa</taxon>
        <taxon>Ecdysozoa</taxon>
        <taxon>Nematoda</taxon>
        <taxon>Chromadorea</taxon>
        <taxon>Plectida</taxon>
        <taxon>Plectina</taxon>
        <taxon>Plectoidea</taxon>
        <taxon>Plectidae</taxon>
        <taxon>Plectus</taxon>
    </lineage>
</organism>
<dbReference type="PROSITE" id="PS00284">
    <property type="entry name" value="SERPIN"/>
    <property type="match status" value="1"/>
</dbReference>
<evidence type="ECO:0000313" key="3">
    <source>
        <dbReference type="Proteomes" id="UP000887566"/>
    </source>
</evidence>
<accession>A0A914VIU7</accession>
<dbReference type="PANTHER" id="PTHR11461">
    <property type="entry name" value="SERINE PROTEASE INHIBITOR, SERPIN"/>
    <property type="match status" value="1"/>
</dbReference>
<evidence type="ECO:0000256" key="1">
    <source>
        <dbReference type="ARBA" id="ARBA00009500"/>
    </source>
</evidence>
<dbReference type="InterPro" id="IPR023796">
    <property type="entry name" value="Serpin_dom"/>
</dbReference>
<dbReference type="InterPro" id="IPR023795">
    <property type="entry name" value="Serpin_CS"/>
</dbReference>
<comment type="similarity">
    <text evidence="1">Belongs to the serpin family.</text>
</comment>
<dbReference type="SUPFAM" id="SSF56574">
    <property type="entry name" value="Serpins"/>
    <property type="match status" value="1"/>
</dbReference>
<dbReference type="WBParaSite" id="PSAMB.scaffold205size65943.g3308.t1">
    <property type="protein sequence ID" value="PSAMB.scaffold205size65943.g3308.t1"/>
    <property type="gene ID" value="PSAMB.scaffold205size65943.g3308"/>
</dbReference>